<dbReference type="EMBL" id="JADCUA010000001">
    <property type="protein sequence ID" value="KAH9843925.1"/>
    <property type="molecule type" value="Genomic_DNA"/>
</dbReference>
<feature type="compositionally biased region" description="Basic and acidic residues" evidence="1">
    <location>
        <begin position="400"/>
        <end position="413"/>
    </location>
</feature>
<evidence type="ECO:0000313" key="2">
    <source>
        <dbReference type="EMBL" id="KAH9843925.1"/>
    </source>
</evidence>
<feature type="compositionally biased region" description="Polar residues" evidence="1">
    <location>
        <begin position="316"/>
        <end position="327"/>
    </location>
</feature>
<evidence type="ECO:0000256" key="1">
    <source>
        <dbReference type="SAM" id="MobiDB-lite"/>
    </source>
</evidence>
<dbReference type="RefSeq" id="XP_047784735.1">
    <property type="nucleotide sequence ID" value="XM_047925944.1"/>
</dbReference>
<organism evidence="2 3">
    <name type="scientific">Rhodofomes roseus</name>
    <dbReference type="NCBI Taxonomy" id="34475"/>
    <lineage>
        <taxon>Eukaryota</taxon>
        <taxon>Fungi</taxon>
        <taxon>Dikarya</taxon>
        <taxon>Basidiomycota</taxon>
        <taxon>Agaricomycotina</taxon>
        <taxon>Agaricomycetes</taxon>
        <taxon>Polyporales</taxon>
        <taxon>Rhodofomes</taxon>
    </lineage>
</organism>
<evidence type="ECO:0000313" key="3">
    <source>
        <dbReference type="Proteomes" id="UP000814176"/>
    </source>
</evidence>
<feature type="region of interest" description="Disordered" evidence="1">
    <location>
        <begin position="375"/>
        <end position="413"/>
    </location>
</feature>
<feature type="region of interest" description="Disordered" evidence="1">
    <location>
        <begin position="283"/>
        <end position="333"/>
    </location>
</feature>
<dbReference type="GeneID" id="72006676"/>
<accession>A0ABQ8KYF5</accession>
<gene>
    <name evidence="2" type="ORF">C8Q71DRAFT_800784</name>
</gene>
<feature type="compositionally biased region" description="Polar residues" evidence="1">
    <location>
        <begin position="384"/>
        <end position="395"/>
    </location>
</feature>
<feature type="region of interest" description="Disordered" evidence="1">
    <location>
        <begin position="22"/>
        <end position="64"/>
    </location>
</feature>
<reference evidence="2 3" key="1">
    <citation type="journal article" date="2021" name="Environ. Microbiol.">
        <title>Gene family expansions and transcriptome signatures uncover fungal adaptations to wood decay.</title>
        <authorList>
            <person name="Hage H."/>
            <person name="Miyauchi S."/>
            <person name="Viragh M."/>
            <person name="Drula E."/>
            <person name="Min B."/>
            <person name="Chaduli D."/>
            <person name="Navarro D."/>
            <person name="Favel A."/>
            <person name="Norest M."/>
            <person name="Lesage-Meessen L."/>
            <person name="Balint B."/>
            <person name="Merenyi Z."/>
            <person name="de Eugenio L."/>
            <person name="Morin E."/>
            <person name="Martinez A.T."/>
            <person name="Baldrian P."/>
            <person name="Stursova M."/>
            <person name="Martinez M.J."/>
            <person name="Novotny C."/>
            <person name="Magnuson J.K."/>
            <person name="Spatafora J.W."/>
            <person name="Maurice S."/>
            <person name="Pangilinan J."/>
            <person name="Andreopoulos W."/>
            <person name="LaButti K."/>
            <person name="Hundley H."/>
            <person name="Na H."/>
            <person name="Kuo A."/>
            <person name="Barry K."/>
            <person name="Lipzen A."/>
            <person name="Henrissat B."/>
            <person name="Riley R."/>
            <person name="Ahrendt S."/>
            <person name="Nagy L.G."/>
            <person name="Grigoriev I.V."/>
            <person name="Martin F."/>
            <person name="Rosso M.N."/>
        </authorList>
    </citation>
    <scope>NUCLEOTIDE SEQUENCE [LARGE SCALE GENOMIC DNA]</scope>
    <source>
        <strain evidence="2 3">CIRM-BRFM 1785</strain>
    </source>
</reference>
<feature type="region of interest" description="Disordered" evidence="1">
    <location>
        <begin position="79"/>
        <end position="113"/>
    </location>
</feature>
<evidence type="ECO:0008006" key="4">
    <source>
        <dbReference type="Google" id="ProtNLM"/>
    </source>
</evidence>
<dbReference type="Proteomes" id="UP000814176">
    <property type="component" value="Unassembled WGS sequence"/>
</dbReference>
<proteinExistence type="predicted"/>
<sequence length="460" mass="51665">MNAALPTGMPRLIPRLIQRLQATRTKPAPVVPPERRPQPKPLRLPSKPRPRPPCPSLSPRGRTQSIVLDSLRPIMAVSRWRRHKEPGPRIRLSQRRKPSDTEDQTAPRAMTEEERELQANPYLRMLSTPIRNTIIGNSSLPTAFLIRLSVKRVPSPQHRIIILVADTLEHPAFRKPTRPGKGVYVSCRKEAVKAMDEKGNHKRVHQNTRKNTALEEQVGHLLRVRILQELRVLVRHLKRRLEGATDAPLLRRLTRAEWKELKASGTIPQEDAVAVLVVPPVNKNPATRTRPEPSMSSLPPPGAGVPNEDGGRPRNPVSTLMPTTTSDAFEDGKLSNILPHARVPLYNGVALFPDPQQRASCHKSLTELLHVERQARRREAAHSARQQGRSESASENAEPGSKDTARSRGDEKGSHAFLLRSNAKTILRADTVPLTIALWRLRMWEGQGWTLTGERRPWGV</sequence>
<keyword evidence="3" id="KW-1185">Reference proteome</keyword>
<name>A0ABQ8KYF5_9APHY</name>
<protein>
    <recommendedName>
        <fullName evidence="4">YlxR domain-containing protein</fullName>
    </recommendedName>
</protein>
<comment type="caution">
    <text evidence="2">The sequence shown here is derived from an EMBL/GenBank/DDBJ whole genome shotgun (WGS) entry which is preliminary data.</text>
</comment>